<keyword evidence="3" id="KW-0547">Nucleotide-binding</keyword>
<dbReference type="InterPro" id="IPR036621">
    <property type="entry name" value="Anticodon-bd_dom_sf"/>
</dbReference>
<feature type="domain" description="Aminoacyl-transfer RNA synthetases class-II family profile" evidence="9">
    <location>
        <begin position="1"/>
        <end position="359"/>
    </location>
</feature>
<evidence type="ECO:0000256" key="6">
    <source>
        <dbReference type="ARBA" id="ARBA00047639"/>
    </source>
</evidence>
<dbReference type="Pfam" id="PF13393">
    <property type="entry name" value="tRNA-synt_His"/>
    <property type="match status" value="1"/>
</dbReference>
<evidence type="ECO:0000313" key="11">
    <source>
        <dbReference type="Proteomes" id="UP000284375"/>
    </source>
</evidence>
<dbReference type="Gene3D" id="3.30.930.10">
    <property type="entry name" value="Bira Bifunctional Protein, Domain 2"/>
    <property type="match status" value="1"/>
</dbReference>
<keyword evidence="5" id="KW-0648">Protein biosynthesis</keyword>
<reference evidence="10 11" key="1">
    <citation type="submission" date="2015-09" db="EMBL/GenBank/DDBJ databases">
        <title>Host preference determinants of Valsa canker pathogens revealed by comparative genomics.</title>
        <authorList>
            <person name="Yin Z."/>
            <person name="Huang L."/>
        </authorList>
    </citation>
    <scope>NUCLEOTIDE SEQUENCE [LARGE SCALE GENOMIC DNA]</scope>
    <source>
        <strain evidence="10 11">YSFL</strain>
    </source>
</reference>
<dbReference type="GO" id="GO:0005524">
    <property type="term" value="F:ATP binding"/>
    <property type="evidence" value="ECO:0007669"/>
    <property type="project" value="UniProtKB-KW"/>
</dbReference>
<dbReference type="InterPro" id="IPR045864">
    <property type="entry name" value="aa-tRNA-synth_II/BPL/LPL"/>
</dbReference>
<feature type="binding site" evidence="7">
    <location>
        <position position="277"/>
    </location>
    <ligand>
        <name>L-histidine</name>
        <dbReference type="ChEBI" id="CHEBI:57595"/>
    </ligand>
</feature>
<sequence>MAQTQLKTPKGTRDWFGPDAKLRRHIFQTLSGVFEAHGGQELDTPVFELRDILSGKYGEDSRLIYDLEDQGGEICSLRYDLTVPFARWLATNSNFTHVTRYQIAKVYRRDQPAVARGRYREFYQCDFDIAGDYESMITDAEVLLITAEAFEALNIDITIKLNHRRILDGIFAVAGVSPEKIRPISSAIDKLDKMPWDEVKKEMVKQKGLAEDVADQIGVFVRNSGDMRALLSYLQSNSKLMENYDIKSGVADMTLLVSYLEAYNVADKISFDLSLARGLDYYTGLIFEVITTLPDSKVASKSKKQEVQAGSIAAGGRYDNLVGMYGKRNIPCVGISFGVDRIYTILDSRLPTKKGGSQPGPAIDVFVVAAGGQDDGLLLELMAVLGQLTKAGVRTAFTRKAKPKLLPQFKVAKRAPITVMLVPDDLAAGNVRLKVSSGKDGADEGNSDYNEEKDRGKLVSKENLVVEVKKLLQQKRYDLEDDEVEGSILWTRQPL</sequence>
<evidence type="ECO:0000256" key="5">
    <source>
        <dbReference type="ARBA" id="ARBA00022917"/>
    </source>
</evidence>
<comment type="caution">
    <text evidence="10">The sequence shown here is derived from an EMBL/GenBank/DDBJ whole genome shotgun (WGS) entry which is preliminary data.</text>
</comment>
<feature type="binding site" evidence="7">
    <location>
        <begin position="80"/>
        <end position="82"/>
    </location>
    <ligand>
        <name>L-histidine</name>
        <dbReference type="ChEBI" id="CHEBI:57595"/>
    </ligand>
</feature>
<feature type="binding site" evidence="7">
    <location>
        <position position="124"/>
    </location>
    <ligand>
        <name>L-histidine</name>
        <dbReference type="ChEBI" id="CHEBI:57595"/>
    </ligand>
</feature>
<evidence type="ECO:0000313" key="10">
    <source>
        <dbReference type="EMBL" id="ROW02262.1"/>
    </source>
</evidence>
<keyword evidence="4" id="KW-0067">ATP-binding</keyword>
<dbReference type="GO" id="GO:0005829">
    <property type="term" value="C:cytosol"/>
    <property type="evidence" value="ECO:0007669"/>
    <property type="project" value="TreeGrafter"/>
</dbReference>
<dbReference type="SUPFAM" id="SSF55681">
    <property type="entry name" value="Class II aaRS and biotin synthetases"/>
    <property type="match status" value="1"/>
</dbReference>
<evidence type="ECO:0000256" key="2">
    <source>
        <dbReference type="ARBA" id="ARBA00012815"/>
    </source>
</evidence>
<dbReference type="OrthoDB" id="1906957at2759"/>
<dbReference type="EMBL" id="LJZO01000005">
    <property type="protein sequence ID" value="ROW02262.1"/>
    <property type="molecule type" value="Genomic_DNA"/>
</dbReference>
<dbReference type="NCBIfam" id="TIGR00442">
    <property type="entry name" value="hisS"/>
    <property type="match status" value="1"/>
</dbReference>
<dbReference type="AlphaFoldDB" id="A0A423WFP3"/>
<feature type="binding site" evidence="7">
    <location>
        <begin position="281"/>
        <end position="282"/>
    </location>
    <ligand>
        <name>L-histidine</name>
        <dbReference type="ChEBI" id="CHEBI:57595"/>
    </ligand>
</feature>
<dbReference type="PROSITE" id="PS50862">
    <property type="entry name" value="AA_TRNA_LIGASE_II"/>
    <property type="match status" value="1"/>
</dbReference>
<dbReference type="PIRSF" id="PIRSF001549">
    <property type="entry name" value="His-tRNA_synth"/>
    <property type="match status" value="1"/>
</dbReference>
<dbReference type="GO" id="GO:0005739">
    <property type="term" value="C:mitochondrion"/>
    <property type="evidence" value="ECO:0007669"/>
    <property type="project" value="TreeGrafter"/>
</dbReference>
<proteinExistence type="inferred from homology"/>
<protein>
    <recommendedName>
        <fullName evidence="2">histidine--tRNA ligase</fullName>
        <ecNumber evidence="2">6.1.1.21</ecNumber>
    </recommendedName>
</protein>
<dbReference type="InterPro" id="IPR015807">
    <property type="entry name" value="His-tRNA-ligase"/>
</dbReference>
<feature type="binding site" evidence="7">
    <location>
        <position position="108"/>
    </location>
    <ligand>
        <name>L-histidine</name>
        <dbReference type="ChEBI" id="CHEBI:57595"/>
    </ligand>
</feature>
<feature type="binding site" evidence="7">
    <location>
        <position position="128"/>
    </location>
    <ligand>
        <name>L-histidine</name>
        <dbReference type="ChEBI" id="CHEBI:57595"/>
    </ligand>
</feature>
<comment type="similarity">
    <text evidence="1">Belongs to the class-II aminoacyl-tRNA synthetase family.</text>
</comment>
<dbReference type="InterPro" id="IPR041715">
    <property type="entry name" value="HisRS-like_core"/>
</dbReference>
<evidence type="ECO:0000259" key="9">
    <source>
        <dbReference type="PROSITE" id="PS50862"/>
    </source>
</evidence>
<dbReference type="InterPro" id="IPR006195">
    <property type="entry name" value="aa-tRNA-synth_II"/>
</dbReference>
<feature type="region of interest" description="Disordered" evidence="8">
    <location>
        <begin position="437"/>
        <end position="456"/>
    </location>
</feature>
<evidence type="ECO:0000256" key="8">
    <source>
        <dbReference type="SAM" id="MobiDB-lite"/>
    </source>
</evidence>
<dbReference type="GO" id="GO:0003723">
    <property type="term" value="F:RNA binding"/>
    <property type="evidence" value="ECO:0007669"/>
    <property type="project" value="TreeGrafter"/>
</dbReference>
<dbReference type="CDD" id="cd00773">
    <property type="entry name" value="HisRS-like_core"/>
    <property type="match status" value="1"/>
</dbReference>
<dbReference type="PANTHER" id="PTHR11476">
    <property type="entry name" value="HISTIDYL-TRNA SYNTHETASE"/>
    <property type="match status" value="1"/>
</dbReference>
<dbReference type="InterPro" id="IPR004516">
    <property type="entry name" value="HisRS/HisZ"/>
</dbReference>
<evidence type="ECO:0000256" key="7">
    <source>
        <dbReference type="PIRSR" id="PIRSR001549-1"/>
    </source>
</evidence>
<keyword evidence="11" id="KW-1185">Reference proteome</keyword>
<dbReference type="Gene3D" id="3.40.50.800">
    <property type="entry name" value="Anticodon-binding domain"/>
    <property type="match status" value="1"/>
</dbReference>
<accession>A0A423WFP3</accession>
<dbReference type="GO" id="GO:0004821">
    <property type="term" value="F:histidine-tRNA ligase activity"/>
    <property type="evidence" value="ECO:0007669"/>
    <property type="project" value="UniProtKB-EC"/>
</dbReference>
<organism evidence="10 11">
    <name type="scientific">Cytospora chrysosperma</name>
    <name type="common">Cytospora canker fungus</name>
    <name type="synonym">Sphaeria chrysosperma</name>
    <dbReference type="NCBI Taxonomy" id="252740"/>
    <lineage>
        <taxon>Eukaryota</taxon>
        <taxon>Fungi</taxon>
        <taxon>Dikarya</taxon>
        <taxon>Ascomycota</taxon>
        <taxon>Pezizomycotina</taxon>
        <taxon>Sordariomycetes</taxon>
        <taxon>Sordariomycetidae</taxon>
        <taxon>Diaporthales</taxon>
        <taxon>Cytosporaceae</taxon>
        <taxon>Cytospora</taxon>
    </lineage>
</organism>
<evidence type="ECO:0000256" key="3">
    <source>
        <dbReference type="ARBA" id="ARBA00022741"/>
    </source>
</evidence>
<dbReference type="Proteomes" id="UP000284375">
    <property type="component" value="Unassembled WGS sequence"/>
</dbReference>
<dbReference type="STRING" id="252740.A0A423WFP3"/>
<dbReference type="GO" id="GO:0006427">
    <property type="term" value="P:histidyl-tRNA aminoacylation"/>
    <property type="evidence" value="ECO:0007669"/>
    <property type="project" value="InterPro"/>
</dbReference>
<evidence type="ECO:0000256" key="4">
    <source>
        <dbReference type="ARBA" id="ARBA00022840"/>
    </source>
</evidence>
<dbReference type="GO" id="GO:0032543">
    <property type="term" value="P:mitochondrial translation"/>
    <property type="evidence" value="ECO:0007669"/>
    <property type="project" value="TreeGrafter"/>
</dbReference>
<comment type="catalytic activity">
    <reaction evidence="6">
        <text>tRNA(His) + L-histidine + ATP = L-histidyl-tRNA(His) + AMP + diphosphate + H(+)</text>
        <dbReference type="Rhea" id="RHEA:17313"/>
        <dbReference type="Rhea" id="RHEA-COMP:9665"/>
        <dbReference type="Rhea" id="RHEA-COMP:9689"/>
        <dbReference type="ChEBI" id="CHEBI:15378"/>
        <dbReference type="ChEBI" id="CHEBI:30616"/>
        <dbReference type="ChEBI" id="CHEBI:33019"/>
        <dbReference type="ChEBI" id="CHEBI:57595"/>
        <dbReference type="ChEBI" id="CHEBI:78442"/>
        <dbReference type="ChEBI" id="CHEBI:78527"/>
        <dbReference type="ChEBI" id="CHEBI:456215"/>
        <dbReference type="EC" id="6.1.1.21"/>
    </reaction>
</comment>
<evidence type="ECO:0000256" key="1">
    <source>
        <dbReference type="ARBA" id="ARBA00008226"/>
    </source>
</evidence>
<name>A0A423WFP3_CYTCH</name>
<gene>
    <name evidence="10" type="ORF">VSDG_02397</name>
</gene>
<dbReference type="FunFam" id="3.30.930.10:FF:000061">
    <property type="entry name" value="Histidine--tRNA ligase, cytoplasmic"/>
    <property type="match status" value="1"/>
</dbReference>
<dbReference type="EC" id="6.1.1.21" evidence="2"/>
<dbReference type="PANTHER" id="PTHR11476:SF7">
    <property type="entry name" value="HISTIDINE--TRNA LIGASE"/>
    <property type="match status" value="1"/>
</dbReference>